<dbReference type="PROSITE" id="PS51391">
    <property type="entry name" value="CID"/>
    <property type="match status" value="1"/>
</dbReference>
<feature type="compositionally biased region" description="Basic and acidic residues" evidence="3">
    <location>
        <begin position="460"/>
        <end position="471"/>
    </location>
</feature>
<evidence type="ECO:0000256" key="3">
    <source>
        <dbReference type="SAM" id="MobiDB-lite"/>
    </source>
</evidence>
<protein>
    <submittedName>
        <fullName evidence="9">SR-related and CTD-associated factor 4-like</fullName>
    </submittedName>
</protein>
<keyword evidence="1 2" id="KW-0694">RNA-binding</keyword>
<gene>
    <name evidence="6" type="primary">106057622</name>
    <name evidence="9" type="synonym">LOC106057622</name>
</gene>
<dbReference type="InterPro" id="IPR051485">
    <property type="entry name" value="SR-CTD_assoc_factor"/>
</dbReference>
<dbReference type="GO" id="GO:0003723">
    <property type="term" value="F:RNA binding"/>
    <property type="evidence" value="ECO:0007669"/>
    <property type="project" value="UniProtKB-UniRule"/>
</dbReference>
<dbReference type="Proteomes" id="UP001165740">
    <property type="component" value="Chromosome 6"/>
</dbReference>
<feature type="region of interest" description="Disordered" evidence="3">
    <location>
        <begin position="1088"/>
        <end position="1193"/>
    </location>
</feature>
<dbReference type="VEuPathDB" id="VectorBase:BGLB003704"/>
<dbReference type="SMART" id="SM00582">
    <property type="entry name" value="RPR"/>
    <property type="match status" value="1"/>
</dbReference>
<feature type="compositionally biased region" description="Basic and acidic residues" evidence="3">
    <location>
        <begin position="809"/>
        <end position="823"/>
    </location>
</feature>
<feature type="compositionally biased region" description="Basic and acidic residues" evidence="3">
    <location>
        <begin position="1110"/>
        <end position="1164"/>
    </location>
</feature>
<dbReference type="GO" id="GO:0005634">
    <property type="term" value="C:nucleus"/>
    <property type="evidence" value="ECO:0007669"/>
    <property type="project" value="TreeGrafter"/>
</dbReference>
<evidence type="ECO:0000259" key="5">
    <source>
        <dbReference type="PROSITE" id="PS51391"/>
    </source>
</evidence>
<sequence length="1303" mass="143768">MEAVRAFNNELSSLYEGKPPVSRAKMAQVTKCAIKAIKFYKHVVQSVEKFIQKCKPEYKVPGLYVIDSIVRQSRHQFGPEKDVFSPRFTKNIVNTFVNLFKCPVEERSRVVRVLNLWQKNAVFPVEVIQPLLDLAADPNNMELVTAAQRSVDAVVSVTQKVPLPNIQSNSSVGDASSNQLLQQTEMLSTITKLLQQAQEGSITGVAPESQLQQLQHLQQQLVMQTERISKPQQSTPPIDSNLLAQIQMLTNQLLSKTSGTDSSGDAVKLQKPAEPLFNKKLLEFDYGDSDEDEDRQEHHHHHHHVPQHQPQQRQPMVNNQQGYASLIQGIPGLMPDSDLLHQIQQMSQQQEQLQSEIGAQDLLRRRLLEQQQQQFDREIEQATMIGMQEGFNNQDVDNRHMEEQEDRNMDNRDRNDRRRQRDTKEESRSPRRRPRRSRSRSREKRRRSRSRDRHRRSRSRDRERRDREKERERRKRGLPSPKDRHISICSMTLWFGHLTKHTTEEELREHIEKYGTIKTINMIPPRGCAFVCLTKRKDAFKALDRLKGVKVNGNALKVAWAPGIGVKESIFKDLWDVEQGVTYIPWDQLPADITPYIAGGMVDVDTLPEKLKGINTGEEDIVEEPQQLNQMNDGMMMSQQQMSMNMPNQPSNFPMPGHSPINMMGPNTPLGMLSAPPPLGIRPGMGGPNLQNIGAPNAMGGPNMNVISGLGAPRPGLLGAGIRPAQINIGPQGPLNNQMMGGQGTRMGGAPSPRMDMHSSPMGINSPGPRGPFPPFGAMPRFPIQGPGGIRGPFFNNNECSDNDGNGMGDRDLRGMAEPKEWPPDDEVNAEDEPDEDMDSDERIMMNPGNGPRLSRPGLHNPRTLNLQFRGPGPMVPGQRPPNQMLQISSAQSPNAGMPSLLSLRMLPPGQQQSVLAVQTGPSPGFTLAPGGVRMPMSAVGVRAGLVQAAPSPRLLPPSTGSLPVSVSVNGSVVMTRPGLPNSNLTIVGAAGSPDITISNPDIPQPSDEDLMGNHPPGPVPLMQIQGGNRQQGGPILGRGFAPMTIRPRGGPGLLGVRPGAQGGNFSRFSGPRPLMGPGFGMERPSFGNRFGMALRPPIGFLDQDEREDKDDRRMLPRMDQEEPKSSDVDERKALINDLDERRVNEEKVQQDGDERVDIDERPKATGRSSGRPSRWSNVDNNEESFSESSKICDENKIAGSEDNSKHSASVSLTEAPSIVPEIDGCIQNVSAASEVQQPAIDVNNAIDAPSSLPTNKSDIPIVLPMEAELPVLVSSGATDNQEVTPLIADESDSANLDSESVS</sequence>
<evidence type="ECO:0000259" key="4">
    <source>
        <dbReference type="PROSITE" id="PS50102"/>
    </source>
</evidence>
<dbReference type="PROSITE" id="PS50102">
    <property type="entry name" value="RRM"/>
    <property type="match status" value="1"/>
</dbReference>
<evidence type="ECO:0000313" key="9">
    <source>
        <dbReference type="RefSeq" id="XP_013070358.1"/>
    </source>
</evidence>
<proteinExistence type="predicted"/>
<dbReference type="Pfam" id="PF00076">
    <property type="entry name" value="RRM_1"/>
    <property type="match status" value="1"/>
</dbReference>
<dbReference type="KEGG" id="bgt:106057622"/>
<dbReference type="Gene3D" id="1.25.40.90">
    <property type="match status" value="1"/>
</dbReference>
<accession>A0A2C9JKA1</accession>
<dbReference type="InterPro" id="IPR035979">
    <property type="entry name" value="RBD_domain_sf"/>
</dbReference>
<dbReference type="InterPro" id="IPR000504">
    <property type="entry name" value="RRM_dom"/>
</dbReference>
<dbReference type="SUPFAM" id="SSF54928">
    <property type="entry name" value="RNA-binding domain, RBD"/>
    <property type="match status" value="1"/>
</dbReference>
<reference evidence="9" key="2">
    <citation type="submission" date="2025-04" db="UniProtKB">
        <authorList>
            <consortium name="RefSeq"/>
        </authorList>
    </citation>
    <scope>IDENTIFICATION</scope>
</reference>
<dbReference type="GeneID" id="106057622"/>
<feature type="domain" description="RRM" evidence="4">
    <location>
        <begin position="491"/>
        <end position="563"/>
    </location>
</feature>
<feature type="compositionally biased region" description="Polar residues" evidence="3">
    <location>
        <begin position="1167"/>
        <end position="1180"/>
    </location>
</feature>
<feature type="region of interest" description="Disordered" evidence="3">
    <location>
        <begin position="388"/>
        <end position="484"/>
    </location>
</feature>
<evidence type="ECO:0000256" key="2">
    <source>
        <dbReference type="PROSITE-ProRule" id="PRU00176"/>
    </source>
</evidence>
<dbReference type="Pfam" id="PF04818">
    <property type="entry name" value="CID"/>
    <property type="match status" value="1"/>
</dbReference>
<feature type="compositionally biased region" description="Basic and acidic residues" evidence="3">
    <location>
        <begin position="396"/>
        <end position="416"/>
    </location>
</feature>
<evidence type="ECO:0000313" key="7">
    <source>
        <dbReference type="Proteomes" id="UP000076420"/>
    </source>
</evidence>
<dbReference type="InterPro" id="IPR012677">
    <property type="entry name" value="Nucleotide-bd_a/b_plait_sf"/>
</dbReference>
<name>A0A2C9JKA1_BIOGL</name>
<feature type="region of interest" description="Disordered" evidence="3">
    <location>
        <begin position="288"/>
        <end position="315"/>
    </location>
</feature>
<evidence type="ECO:0000313" key="6">
    <source>
        <dbReference type="EnsemblMetazoa" id="BGLB003704-PB"/>
    </source>
</evidence>
<dbReference type="SMART" id="SM00360">
    <property type="entry name" value="RRM"/>
    <property type="match status" value="1"/>
</dbReference>
<dbReference type="InterPro" id="IPR008942">
    <property type="entry name" value="ENTH_VHS"/>
</dbReference>
<feature type="compositionally biased region" description="Basic residues" evidence="3">
    <location>
        <begin position="430"/>
        <end position="459"/>
    </location>
</feature>
<dbReference type="OrthoDB" id="79367at2759"/>
<dbReference type="CDD" id="cd16983">
    <property type="entry name" value="CID_SCAF8_like"/>
    <property type="match status" value="1"/>
</dbReference>
<evidence type="ECO:0000313" key="8">
    <source>
        <dbReference type="Proteomes" id="UP001165740"/>
    </source>
</evidence>
<reference evidence="6" key="1">
    <citation type="submission" date="2020-05" db="UniProtKB">
        <authorList>
            <consortium name="EnsemblMetazoa"/>
        </authorList>
    </citation>
    <scope>IDENTIFICATION</scope>
    <source>
        <strain evidence="6">BB02</strain>
    </source>
</reference>
<dbReference type="Gene3D" id="3.30.70.330">
    <property type="match status" value="1"/>
</dbReference>
<organism evidence="6 7">
    <name type="scientific">Biomphalaria glabrata</name>
    <name type="common">Bloodfluke planorb</name>
    <name type="synonym">Freshwater snail</name>
    <dbReference type="NCBI Taxonomy" id="6526"/>
    <lineage>
        <taxon>Eukaryota</taxon>
        <taxon>Metazoa</taxon>
        <taxon>Spiralia</taxon>
        <taxon>Lophotrochozoa</taxon>
        <taxon>Mollusca</taxon>
        <taxon>Gastropoda</taxon>
        <taxon>Heterobranchia</taxon>
        <taxon>Euthyneura</taxon>
        <taxon>Panpulmonata</taxon>
        <taxon>Hygrophila</taxon>
        <taxon>Lymnaeoidea</taxon>
        <taxon>Planorbidae</taxon>
        <taxon>Biomphalaria</taxon>
    </lineage>
</organism>
<dbReference type="SUPFAM" id="SSF48464">
    <property type="entry name" value="ENTH/VHS domain"/>
    <property type="match status" value="1"/>
</dbReference>
<keyword evidence="8" id="KW-1185">Reference proteome</keyword>
<dbReference type="EnsemblMetazoa" id="BGLB003704-RB">
    <property type="protein sequence ID" value="BGLB003704-PB"/>
    <property type="gene ID" value="BGLB003704"/>
</dbReference>
<dbReference type="RefSeq" id="XP_013070358.1">
    <property type="nucleotide sequence ID" value="XM_013214904.2"/>
</dbReference>
<dbReference type="FunFam" id="1.25.40.90:FF:000004">
    <property type="entry name" value="splicing factor, arginine/serine-rich 15"/>
    <property type="match status" value="1"/>
</dbReference>
<dbReference type="VEuPathDB" id="VectorBase:BGLAX_036167"/>
<dbReference type="OMA" id="GFAPMTI"/>
<dbReference type="Proteomes" id="UP000076420">
    <property type="component" value="Unassembled WGS sequence"/>
</dbReference>
<dbReference type="PANTHER" id="PTHR23140">
    <property type="entry name" value="RNA PROCESSING PROTEIN LD23810P"/>
    <property type="match status" value="1"/>
</dbReference>
<dbReference type="InterPro" id="IPR006569">
    <property type="entry name" value="CID_dom"/>
</dbReference>
<evidence type="ECO:0000256" key="1">
    <source>
        <dbReference type="ARBA" id="ARBA00022884"/>
    </source>
</evidence>
<feature type="compositionally biased region" description="Acidic residues" evidence="3">
    <location>
        <begin position="824"/>
        <end position="840"/>
    </location>
</feature>
<dbReference type="PANTHER" id="PTHR23140:SF4">
    <property type="entry name" value="PROTEIN CBR-NRD-1"/>
    <property type="match status" value="1"/>
</dbReference>
<feature type="region of interest" description="Disordered" evidence="3">
    <location>
        <begin position="799"/>
        <end position="841"/>
    </location>
</feature>
<dbReference type="STRING" id="6526.A0A2C9JKA1"/>
<feature type="domain" description="CID" evidence="5">
    <location>
        <begin position="1"/>
        <end position="139"/>
    </location>
</feature>